<organism evidence="1 2">
    <name type="scientific">Dyella choica</name>
    <dbReference type="NCBI Taxonomy" id="1927959"/>
    <lineage>
        <taxon>Bacteria</taxon>
        <taxon>Pseudomonadati</taxon>
        <taxon>Pseudomonadota</taxon>
        <taxon>Gammaproteobacteria</taxon>
        <taxon>Lysobacterales</taxon>
        <taxon>Rhodanobacteraceae</taxon>
        <taxon>Dyella</taxon>
    </lineage>
</organism>
<evidence type="ECO:0000313" key="2">
    <source>
        <dbReference type="Proteomes" id="UP000274358"/>
    </source>
</evidence>
<accession>A0A3S0Q2D6</accession>
<dbReference type="RefSeq" id="WP_126686688.1">
    <property type="nucleotide sequence ID" value="NZ_RYYV01000023.1"/>
</dbReference>
<dbReference type="EMBL" id="RYYV01000023">
    <property type="protein sequence ID" value="RUL70470.1"/>
    <property type="molecule type" value="Genomic_DNA"/>
</dbReference>
<name>A0A3S0Q2D6_9GAMM</name>
<dbReference type="OrthoDB" id="287584at2"/>
<dbReference type="NCBIfam" id="TIGR02610">
    <property type="entry name" value="PHA_gran_rgn"/>
    <property type="match status" value="1"/>
</dbReference>
<comment type="caution">
    <text evidence="1">The sequence shown here is derived from an EMBL/GenBank/DDBJ whole genome shotgun (WGS) entry which is preliminary data.</text>
</comment>
<dbReference type="AlphaFoldDB" id="A0A3S0Q2D6"/>
<protein>
    <submittedName>
        <fullName evidence="1">Polyhydroxyalkanoic acid synthase</fullName>
    </submittedName>
</protein>
<dbReference type="Proteomes" id="UP000274358">
    <property type="component" value="Unassembled WGS sequence"/>
</dbReference>
<gene>
    <name evidence="1" type="ORF">EKH80_20640</name>
</gene>
<sequence>MPNIDIRRPHSLSGTDAHTVIDHVATRMREKFQVETQWKSDGTLGFERPGISGKIAIGADEIHVSAQLGMLLSPLKGMIEQEIRRKLDEHFS</sequence>
<proteinExistence type="predicted"/>
<dbReference type="InterPro" id="IPR013433">
    <property type="entry name" value="PHA_gran_rgn"/>
</dbReference>
<evidence type="ECO:0000313" key="1">
    <source>
        <dbReference type="EMBL" id="RUL70470.1"/>
    </source>
</evidence>
<reference evidence="1 2" key="1">
    <citation type="submission" date="2018-12" db="EMBL/GenBank/DDBJ databases">
        <title>Dyella dinghuensis sp. nov. DHOA06 and Dyella choica sp. nov. 4M-K27, isolated from forest soil.</title>
        <authorList>
            <person name="Qiu L.-H."/>
            <person name="Gao Z.-H."/>
        </authorList>
    </citation>
    <scope>NUCLEOTIDE SEQUENCE [LARGE SCALE GENOMIC DNA]</scope>
    <source>
        <strain evidence="1 2">4M-K27</strain>
    </source>
</reference>
<dbReference type="Pfam" id="PF09650">
    <property type="entry name" value="PHA_gran_rgn"/>
    <property type="match status" value="1"/>
</dbReference>
<keyword evidence="2" id="KW-1185">Reference proteome</keyword>